<dbReference type="GO" id="GO:0001518">
    <property type="term" value="C:voltage-gated sodium channel complex"/>
    <property type="evidence" value="ECO:0007669"/>
    <property type="project" value="TreeGrafter"/>
</dbReference>
<dbReference type="EMBL" id="CP001848">
    <property type="protein sequence ID" value="ADB16489.1"/>
    <property type="molecule type" value="Genomic_DNA"/>
</dbReference>
<dbReference type="OrthoDB" id="5297065at2"/>
<sequence precursor="true">MVESIKKFTQSDIFSRLILFLIILSGVLVGCETYPAFADGTTLGDVVNIVQNIILYVFVFEAVLKMISFFPRPWDYFRRPWNVFDFCIIVVCFLPINAQYATVFRLARLLRTLRMVTILPRLQVLVAALLKSIPSLGYIGVLLGLHFYVYAVAGTFLFGKNDPIRFGNLHETTLTLFQVLTLEGWNDILATQYHGSEQEYDDGWKNKIATLGINRVSQAQPVVASIYFVTFILLGTMIMLNLFTGVIISSMEEATSETKEEAREEQLKKRGFLTLHDELSLLGEQLQTLSERIKGIEIREDRENRDDKDT</sequence>
<name>D2QZK6_PIRSD</name>
<feature type="transmembrane region" description="Helical" evidence="5">
    <location>
        <begin position="82"/>
        <end position="100"/>
    </location>
</feature>
<feature type="transmembrane region" description="Helical" evidence="5">
    <location>
        <begin position="17"/>
        <end position="37"/>
    </location>
</feature>
<feature type="transmembrane region" description="Helical" evidence="5">
    <location>
        <begin position="226"/>
        <end position="249"/>
    </location>
</feature>
<dbReference type="KEGG" id="psl:Psta_1814"/>
<evidence type="ECO:0000256" key="1">
    <source>
        <dbReference type="ARBA" id="ARBA00004141"/>
    </source>
</evidence>
<dbReference type="InterPro" id="IPR005821">
    <property type="entry name" value="Ion_trans_dom"/>
</dbReference>
<dbReference type="PANTHER" id="PTHR10037">
    <property type="entry name" value="VOLTAGE-GATED CATION CHANNEL CALCIUM AND SODIUM"/>
    <property type="match status" value="1"/>
</dbReference>
<feature type="domain" description="Ion transport" evidence="6">
    <location>
        <begin position="13"/>
        <end position="258"/>
    </location>
</feature>
<keyword evidence="3 5" id="KW-1133">Transmembrane helix</keyword>
<dbReference type="GO" id="GO:0005248">
    <property type="term" value="F:voltage-gated sodium channel activity"/>
    <property type="evidence" value="ECO:0007669"/>
    <property type="project" value="TreeGrafter"/>
</dbReference>
<feature type="transmembrane region" description="Helical" evidence="5">
    <location>
        <begin position="49"/>
        <end position="70"/>
    </location>
</feature>
<dbReference type="HOGENOM" id="CLU_055047_0_0_0"/>
<evidence type="ECO:0000256" key="3">
    <source>
        <dbReference type="ARBA" id="ARBA00022989"/>
    </source>
</evidence>
<comment type="subcellular location">
    <subcellularLocation>
        <location evidence="1">Membrane</location>
        <topology evidence="1">Multi-pass membrane protein</topology>
    </subcellularLocation>
</comment>
<reference evidence="7 8" key="1">
    <citation type="journal article" date="2009" name="Stand. Genomic Sci.">
        <title>Complete genome sequence of Pirellula staleyi type strain (ATCC 27377).</title>
        <authorList>
            <person name="Clum A."/>
            <person name="Tindall B.J."/>
            <person name="Sikorski J."/>
            <person name="Ivanova N."/>
            <person name="Mavrommatis K."/>
            <person name="Lucas S."/>
            <person name="Glavina del Rio T."/>
            <person name="Nolan M."/>
            <person name="Chen F."/>
            <person name="Tice H."/>
            <person name="Pitluck S."/>
            <person name="Cheng J.F."/>
            <person name="Chertkov O."/>
            <person name="Brettin T."/>
            <person name="Han C."/>
            <person name="Detter J.C."/>
            <person name="Kuske C."/>
            <person name="Bruce D."/>
            <person name="Goodwin L."/>
            <person name="Ovchinikova G."/>
            <person name="Pati A."/>
            <person name="Mikhailova N."/>
            <person name="Chen A."/>
            <person name="Palaniappan K."/>
            <person name="Land M."/>
            <person name="Hauser L."/>
            <person name="Chang Y.J."/>
            <person name="Jeffries C.D."/>
            <person name="Chain P."/>
            <person name="Rohde M."/>
            <person name="Goker M."/>
            <person name="Bristow J."/>
            <person name="Eisen J.A."/>
            <person name="Markowitz V."/>
            <person name="Hugenholtz P."/>
            <person name="Kyrpides N.C."/>
            <person name="Klenk H.P."/>
            <person name="Lapidus A."/>
        </authorList>
    </citation>
    <scope>NUCLEOTIDE SEQUENCE [LARGE SCALE GENOMIC DNA]</scope>
    <source>
        <strain evidence="8">ATCC 27377 / DSM 6068 / ICPB 4128</strain>
    </source>
</reference>
<evidence type="ECO:0000256" key="2">
    <source>
        <dbReference type="ARBA" id="ARBA00022692"/>
    </source>
</evidence>
<feature type="transmembrane region" description="Helical" evidence="5">
    <location>
        <begin position="137"/>
        <end position="159"/>
    </location>
</feature>
<organism evidence="7 8">
    <name type="scientific">Pirellula staleyi (strain ATCC 27377 / DSM 6068 / ICPB 4128)</name>
    <name type="common">Pirella staleyi</name>
    <dbReference type="NCBI Taxonomy" id="530564"/>
    <lineage>
        <taxon>Bacteria</taxon>
        <taxon>Pseudomonadati</taxon>
        <taxon>Planctomycetota</taxon>
        <taxon>Planctomycetia</taxon>
        <taxon>Pirellulales</taxon>
        <taxon>Pirellulaceae</taxon>
        <taxon>Pirellula</taxon>
    </lineage>
</organism>
<dbReference type="Gene3D" id="1.10.287.70">
    <property type="match status" value="1"/>
</dbReference>
<dbReference type="AlphaFoldDB" id="D2QZK6"/>
<dbReference type="STRING" id="530564.Psta_1814"/>
<gene>
    <name evidence="7" type="ordered locus">Psta_1814</name>
</gene>
<accession>D2QZK6</accession>
<dbReference type="Pfam" id="PF00520">
    <property type="entry name" value="Ion_trans"/>
    <property type="match status" value="1"/>
</dbReference>
<dbReference type="InterPro" id="IPR043203">
    <property type="entry name" value="VGCC_Ca_Na"/>
</dbReference>
<evidence type="ECO:0000313" key="7">
    <source>
        <dbReference type="EMBL" id="ADB16489.1"/>
    </source>
</evidence>
<dbReference type="PROSITE" id="PS51257">
    <property type="entry name" value="PROKAR_LIPOPROTEIN"/>
    <property type="match status" value="1"/>
</dbReference>
<proteinExistence type="predicted"/>
<keyword evidence="8" id="KW-1185">Reference proteome</keyword>
<dbReference type="PANTHER" id="PTHR10037:SF62">
    <property type="entry name" value="SODIUM CHANNEL PROTEIN 60E"/>
    <property type="match status" value="1"/>
</dbReference>
<dbReference type="Gene3D" id="1.20.120.350">
    <property type="entry name" value="Voltage-gated potassium channels. Chain C"/>
    <property type="match status" value="1"/>
</dbReference>
<evidence type="ECO:0000256" key="4">
    <source>
        <dbReference type="ARBA" id="ARBA00023136"/>
    </source>
</evidence>
<dbReference type="GO" id="GO:0086010">
    <property type="term" value="P:membrane depolarization during action potential"/>
    <property type="evidence" value="ECO:0007669"/>
    <property type="project" value="TreeGrafter"/>
</dbReference>
<dbReference type="InterPro" id="IPR027359">
    <property type="entry name" value="Volt_channel_dom_sf"/>
</dbReference>
<keyword evidence="2 5" id="KW-0812">Transmembrane</keyword>
<evidence type="ECO:0000256" key="5">
    <source>
        <dbReference type="SAM" id="Phobius"/>
    </source>
</evidence>
<evidence type="ECO:0000259" key="6">
    <source>
        <dbReference type="Pfam" id="PF00520"/>
    </source>
</evidence>
<evidence type="ECO:0000313" key="8">
    <source>
        <dbReference type="Proteomes" id="UP000001887"/>
    </source>
</evidence>
<dbReference type="Proteomes" id="UP000001887">
    <property type="component" value="Chromosome"/>
</dbReference>
<dbReference type="SUPFAM" id="SSF81324">
    <property type="entry name" value="Voltage-gated potassium channels"/>
    <property type="match status" value="1"/>
</dbReference>
<dbReference type="eggNOG" id="ENOG502Z7ZD">
    <property type="taxonomic scope" value="Bacteria"/>
</dbReference>
<keyword evidence="4 5" id="KW-0472">Membrane</keyword>
<protein>
    <submittedName>
        <fullName evidence="7">Ion transport protein</fullName>
    </submittedName>
</protein>